<keyword evidence="4" id="KW-0862">Zinc</keyword>
<feature type="domain" description="C2H2-type" evidence="9">
    <location>
        <begin position="199"/>
        <end position="226"/>
    </location>
</feature>
<dbReference type="InterPro" id="IPR006612">
    <property type="entry name" value="THAP_Znf"/>
</dbReference>
<dbReference type="Proteomes" id="UP000261500">
    <property type="component" value="Unplaced"/>
</dbReference>
<dbReference type="GeneID" id="106960190"/>
<feature type="domain" description="C2H2-type" evidence="9">
    <location>
        <begin position="340"/>
        <end position="371"/>
    </location>
</feature>
<evidence type="ECO:0000313" key="11">
    <source>
        <dbReference type="Ensembl" id="ENSPLAP00000015760.1"/>
    </source>
</evidence>
<dbReference type="SMART" id="SM00980">
    <property type="entry name" value="THAP"/>
    <property type="match status" value="1"/>
</dbReference>
<dbReference type="STRING" id="48699.ENSPLAP00000015760"/>
<evidence type="ECO:0000259" key="9">
    <source>
        <dbReference type="PROSITE" id="PS50157"/>
    </source>
</evidence>
<dbReference type="FunFam" id="3.30.160.60:FF:000624">
    <property type="entry name" value="zinc finger protein 697"/>
    <property type="match status" value="1"/>
</dbReference>
<feature type="compositionally biased region" description="Acidic residues" evidence="8">
    <location>
        <begin position="106"/>
        <end position="135"/>
    </location>
</feature>
<dbReference type="AlphaFoldDB" id="A0A3B3UQV2"/>
<evidence type="ECO:0000259" key="10">
    <source>
        <dbReference type="PROSITE" id="PS50950"/>
    </source>
</evidence>
<evidence type="ECO:0000256" key="8">
    <source>
        <dbReference type="SAM" id="MobiDB-lite"/>
    </source>
</evidence>
<dbReference type="PROSITE" id="PS50157">
    <property type="entry name" value="ZINC_FINGER_C2H2_2"/>
    <property type="match status" value="5"/>
</dbReference>
<reference evidence="11" key="2">
    <citation type="submission" date="2025-09" db="UniProtKB">
        <authorList>
            <consortium name="Ensembl"/>
        </authorList>
    </citation>
    <scope>IDENTIFICATION</scope>
</reference>
<evidence type="ECO:0000256" key="3">
    <source>
        <dbReference type="ARBA" id="ARBA00022771"/>
    </source>
</evidence>
<dbReference type="KEGG" id="plai:106960190"/>
<dbReference type="PROSITE" id="PS50950">
    <property type="entry name" value="ZF_THAP"/>
    <property type="match status" value="1"/>
</dbReference>
<keyword evidence="5 7" id="KW-0238">DNA-binding</keyword>
<feature type="domain" description="C2H2-type" evidence="9">
    <location>
        <begin position="284"/>
        <end position="311"/>
    </location>
</feature>
<evidence type="ECO:0000256" key="5">
    <source>
        <dbReference type="ARBA" id="ARBA00023125"/>
    </source>
</evidence>
<evidence type="ECO:0000256" key="2">
    <source>
        <dbReference type="ARBA" id="ARBA00022737"/>
    </source>
</evidence>
<dbReference type="Gene3D" id="3.30.160.60">
    <property type="entry name" value="Classic Zinc Finger"/>
    <property type="match status" value="4"/>
</dbReference>
<dbReference type="Pfam" id="PF00096">
    <property type="entry name" value="zf-C2H2"/>
    <property type="match status" value="3"/>
</dbReference>
<evidence type="ECO:0000256" key="7">
    <source>
        <dbReference type="PROSITE-ProRule" id="PRU00309"/>
    </source>
</evidence>
<dbReference type="Pfam" id="PF05485">
    <property type="entry name" value="THAP"/>
    <property type="match status" value="1"/>
</dbReference>
<protein>
    <submittedName>
        <fullName evidence="11">Zinc finger protein 771-like</fullName>
    </submittedName>
</protein>
<feature type="region of interest" description="Disordered" evidence="8">
    <location>
        <begin position="399"/>
        <end position="461"/>
    </location>
</feature>
<reference evidence="11" key="1">
    <citation type="submission" date="2025-08" db="UniProtKB">
        <authorList>
            <consortium name="Ensembl"/>
        </authorList>
    </citation>
    <scope>IDENTIFICATION</scope>
</reference>
<keyword evidence="1" id="KW-0479">Metal-binding</keyword>
<feature type="compositionally biased region" description="Acidic residues" evidence="8">
    <location>
        <begin position="399"/>
        <end position="417"/>
    </location>
</feature>
<keyword evidence="2" id="KW-0677">Repeat</keyword>
<feature type="domain" description="C2H2-type" evidence="9">
    <location>
        <begin position="312"/>
        <end position="339"/>
    </location>
</feature>
<dbReference type="PANTHER" id="PTHR24379:SF121">
    <property type="entry name" value="C2H2-TYPE DOMAIN-CONTAINING PROTEIN"/>
    <property type="match status" value="1"/>
</dbReference>
<evidence type="ECO:0000256" key="1">
    <source>
        <dbReference type="ARBA" id="ARBA00022723"/>
    </source>
</evidence>
<dbReference type="SMART" id="SM00692">
    <property type="entry name" value="DM3"/>
    <property type="match status" value="1"/>
</dbReference>
<dbReference type="Ensembl" id="ENSPLAT00000030794.1">
    <property type="protein sequence ID" value="ENSPLAP00000015760.1"/>
    <property type="gene ID" value="ENSPLAG00000019747.1"/>
</dbReference>
<evidence type="ECO:0000256" key="4">
    <source>
        <dbReference type="ARBA" id="ARBA00022833"/>
    </source>
</evidence>
<feature type="domain" description="THAP-type" evidence="10">
    <location>
        <begin position="1"/>
        <end position="79"/>
    </location>
</feature>
<feature type="region of interest" description="Disordered" evidence="8">
    <location>
        <begin position="89"/>
        <end position="137"/>
    </location>
</feature>
<dbReference type="GO" id="GO:0003677">
    <property type="term" value="F:DNA binding"/>
    <property type="evidence" value="ECO:0007669"/>
    <property type="project" value="UniProtKB-UniRule"/>
</dbReference>
<keyword evidence="3 6" id="KW-0863">Zinc-finger</keyword>
<dbReference type="SUPFAM" id="SSF57716">
    <property type="entry name" value="Glucocorticoid receptor-like (DNA-binding domain)"/>
    <property type="match status" value="1"/>
</dbReference>
<dbReference type="RefSeq" id="XP_014908649.1">
    <property type="nucleotide sequence ID" value="XM_015053163.1"/>
</dbReference>
<dbReference type="InterPro" id="IPR036236">
    <property type="entry name" value="Znf_C2H2_sf"/>
</dbReference>
<feature type="domain" description="C2H2-type" evidence="9">
    <location>
        <begin position="256"/>
        <end position="283"/>
    </location>
</feature>
<proteinExistence type="predicted"/>
<keyword evidence="12" id="KW-1185">Reference proteome</keyword>
<accession>A0A3B3UQV2</accession>
<evidence type="ECO:0000256" key="6">
    <source>
        <dbReference type="PROSITE-ProRule" id="PRU00042"/>
    </source>
</evidence>
<sequence length="461" mass="53025">MCSVAGCDSSRRSAQRFKLPEDPEERLEWVMFIAKVNKQCFKESSWTDISVCSEHFPDDCLVNVNDRVQLKPSAVPSLCLNMGAEESSDWEAATEDATSSITSEIPEIDAVLDEESDPKDESVESSDSGEMDSDEDWKPVRGVFPVKLFPAKQSSDSVDHIDYCDYLSLTPIHSQLCTDCGRFFDRRKPHTCEHKVKPYPCYICGKRCVNEMALNFHSRIHNEDYEFNCKFCNVTFKLKADKFAHEQMHITQGKPYKCPDCSETFATNKERRVHLENHRGTIELKCRFCGVEFFRALSIQRHLLIHTGAKPYKCSVCQRGFNQSSHLKSHMRLHTGERPYKCQHCDKCFNHNVSLKNHVQRYHPVRSGPEPKTDAEIMCTKRDANSSEPDMFRKSIDQDLDSDEEEQDTDCDAQITDDETRMEGFYRPKTRRRGTGRPIGRPKNFESNAAKTGKLNGKRRK</sequence>
<organism evidence="11 12">
    <name type="scientific">Poecilia latipinna</name>
    <name type="common">sailfin molly</name>
    <dbReference type="NCBI Taxonomy" id="48699"/>
    <lineage>
        <taxon>Eukaryota</taxon>
        <taxon>Metazoa</taxon>
        <taxon>Chordata</taxon>
        <taxon>Craniata</taxon>
        <taxon>Vertebrata</taxon>
        <taxon>Euteleostomi</taxon>
        <taxon>Actinopterygii</taxon>
        <taxon>Neopterygii</taxon>
        <taxon>Teleostei</taxon>
        <taxon>Neoteleostei</taxon>
        <taxon>Acanthomorphata</taxon>
        <taxon>Ovalentaria</taxon>
        <taxon>Atherinomorphae</taxon>
        <taxon>Cyprinodontiformes</taxon>
        <taxon>Poeciliidae</taxon>
        <taxon>Poeciliinae</taxon>
        <taxon>Poecilia</taxon>
    </lineage>
</organism>
<name>A0A3B3UQV2_9TELE</name>
<dbReference type="InterPro" id="IPR013087">
    <property type="entry name" value="Znf_C2H2_type"/>
</dbReference>
<dbReference type="FunFam" id="3.30.160.60:FF:000710">
    <property type="entry name" value="Zinc finger protein 768"/>
    <property type="match status" value="1"/>
</dbReference>
<evidence type="ECO:0000313" key="12">
    <source>
        <dbReference type="Proteomes" id="UP000261500"/>
    </source>
</evidence>
<dbReference type="SUPFAM" id="SSF57667">
    <property type="entry name" value="beta-beta-alpha zinc fingers"/>
    <property type="match status" value="3"/>
</dbReference>
<dbReference type="SMART" id="SM00355">
    <property type="entry name" value="ZnF_C2H2"/>
    <property type="match status" value="6"/>
</dbReference>
<dbReference type="GO" id="GO:0008270">
    <property type="term" value="F:zinc ion binding"/>
    <property type="evidence" value="ECO:0007669"/>
    <property type="project" value="UniProtKB-KW"/>
</dbReference>
<dbReference type="PANTHER" id="PTHR24379">
    <property type="entry name" value="KRAB AND ZINC FINGER DOMAIN-CONTAINING"/>
    <property type="match status" value="1"/>
</dbReference>
<dbReference type="GeneTree" id="ENSGT00940000162287"/>
<dbReference type="OrthoDB" id="8634051at2759"/>
<dbReference type="PROSITE" id="PS00028">
    <property type="entry name" value="ZINC_FINGER_C2H2_1"/>
    <property type="match status" value="6"/>
</dbReference>